<protein>
    <recommendedName>
        <fullName evidence="3">Replication protein</fullName>
    </recommendedName>
</protein>
<keyword evidence="2" id="KW-0614">Plasmid</keyword>
<keyword evidence="1" id="KW-0235">DNA replication</keyword>
<dbReference type="InterPro" id="IPR000989">
    <property type="entry name" value="Rep"/>
</dbReference>
<evidence type="ECO:0008006" key="3">
    <source>
        <dbReference type="Google" id="ProtNLM"/>
    </source>
</evidence>
<dbReference type="GO" id="GO:0006260">
    <property type="term" value="P:DNA replication"/>
    <property type="evidence" value="ECO:0007669"/>
    <property type="project" value="UniProtKB-KW"/>
</dbReference>
<reference evidence="2" key="2">
    <citation type="submission" date="2015-07" db="EMBL/GenBank/DDBJ databases">
        <title>Plasmids, circular viruses and viroids from rat gut.</title>
        <authorList>
            <person name="Jorgensen T.J."/>
            <person name="Hansen M.A."/>
            <person name="Xu Z."/>
            <person name="Tabak M.A."/>
            <person name="Sorensen S.J."/>
            <person name="Hansen L.H."/>
        </authorList>
    </citation>
    <scope>NUCLEOTIDE SEQUENCE</scope>
    <source>
        <plasmid evidence="2">pRGRH0444</plasmid>
    </source>
</reference>
<accession>A0A0H5PZ62</accession>
<dbReference type="Pfam" id="PF01446">
    <property type="entry name" value="Rep_1"/>
    <property type="match status" value="1"/>
</dbReference>
<dbReference type="AlphaFoldDB" id="A0A0H5PZ62"/>
<dbReference type="EMBL" id="LN853086">
    <property type="protein sequence ID" value="CRY95021.1"/>
    <property type="molecule type" value="Genomic_DNA"/>
</dbReference>
<evidence type="ECO:0000313" key="2">
    <source>
        <dbReference type="EMBL" id="CRY95021.1"/>
    </source>
</evidence>
<reference evidence="2" key="1">
    <citation type="submission" date="2015-06" db="EMBL/GenBank/DDBJ databases">
        <authorList>
            <person name="Joergensen T."/>
        </authorList>
    </citation>
    <scope>NUCLEOTIDE SEQUENCE</scope>
    <source>
        <plasmid evidence="2">pRGRH0444</plasmid>
    </source>
</reference>
<name>A0A0H5PZ62_9ZZZZ</name>
<proteinExistence type="predicted"/>
<evidence type="ECO:0000256" key="1">
    <source>
        <dbReference type="ARBA" id="ARBA00022705"/>
    </source>
</evidence>
<organism evidence="2">
    <name type="scientific">uncultured prokaryote</name>
    <dbReference type="NCBI Taxonomy" id="198431"/>
    <lineage>
        <taxon>unclassified sequences</taxon>
        <taxon>environmental samples</taxon>
    </lineage>
</organism>
<dbReference type="GO" id="GO:0003677">
    <property type="term" value="F:DNA binding"/>
    <property type="evidence" value="ECO:0007669"/>
    <property type="project" value="InterPro"/>
</dbReference>
<geneLocation type="plasmid" evidence="2">
    <name>pRGRH0444</name>
</geneLocation>
<sequence>MGFVYCLIGFASYFGRWAAKPTKILCMCKDKTNITNCKESPLKNGSDSLKKKAKVKIISHNFTRKLSEKNPESKLMKAYMDAHVCSNIYTVQGGKAHSHYCHRAFCPICQRIQTAQNIKKFLPIMKYLASEGREFYFVTLTLQNCVTSDVKVLRDFMRKCNRMWADGIRTKHKFRSLDISGVIKKECTYHVVKKGLFSFHFHFHIIVDSLEAAKYVVAQWKKLHGCTVADARFQKYKKIKDLESAAIEVFKYASKASVSRSKGRDGKEKVQINYRALDMIYTAMHGMQRMSSFGQFRTMIGDEALNDFRDEDLVLDVEGLNVDDGCYTWYMSVKDKVADWYNMETGEALCCYRVTRRDELLQDIYLEEDPPN</sequence>